<feature type="binding site" evidence="3">
    <location>
        <position position="585"/>
    </location>
    <ligand>
        <name>Zn(2+)</name>
        <dbReference type="ChEBI" id="CHEBI:29105"/>
        <label>2</label>
    </ligand>
</feature>
<keyword evidence="3" id="KW-0862">Zinc</keyword>
<dbReference type="Gene3D" id="3.20.20.190">
    <property type="entry name" value="Phosphatidylinositol (PI) phosphodiesterase"/>
    <property type="match status" value="1"/>
</dbReference>
<dbReference type="InterPro" id="IPR039559">
    <property type="entry name" value="AIM6_PI-PLC-like_dom"/>
</dbReference>
<comment type="caution">
    <text evidence="6">The sequence shown here is derived from an EMBL/GenBank/DDBJ whole genome shotgun (WGS) entry which is preliminary data.</text>
</comment>
<dbReference type="InterPro" id="IPR001952">
    <property type="entry name" value="Alkaline_phosphatase"/>
</dbReference>
<evidence type="ECO:0000313" key="7">
    <source>
        <dbReference type="Proteomes" id="UP001055105"/>
    </source>
</evidence>
<evidence type="ECO:0000256" key="1">
    <source>
        <dbReference type="ARBA" id="ARBA00022553"/>
    </source>
</evidence>
<feature type="chain" id="PRO_5041337673" description="Alkaline phosphatase" evidence="5">
    <location>
        <begin position="27"/>
        <end position="647"/>
    </location>
</feature>
<feature type="binding site" evidence="3">
    <location>
        <position position="423"/>
    </location>
    <ligand>
        <name>Mg(2+)</name>
        <dbReference type="ChEBI" id="CHEBI:18420"/>
    </ligand>
</feature>
<feature type="binding site" evidence="3">
    <location>
        <position position="547"/>
    </location>
    <ligand>
        <name>Zn(2+)</name>
        <dbReference type="ChEBI" id="CHEBI:29105"/>
        <label>2</label>
    </ligand>
</feature>
<comment type="cofactor">
    <cofactor evidence="3">
        <name>Mg(2+)</name>
        <dbReference type="ChEBI" id="CHEBI:18420"/>
    </cofactor>
    <text evidence="3">Binds 1 Mg(2+) ion.</text>
</comment>
<dbReference type="GO" id="GO:0008081">
    <property type="term" value="F:phosphoric diester hydrolase activity"/>
    <property type="evidence" value="ECO:0007669"/>
    <property type="project" value="InterPro"/>
</dbReference>
<evidence type="ECO:0000256" key="5">
    <source>
        <dbReference type="SAM" id="SignalP"/>
    </source>
</evidence>
<dbReference type="GO" id="GO:0046872">
    <property type="term" value="F:metal ion binding"/>
    <property type="evidence" value="ECO:0007669"/>
    <property type="project" value="UniProtKB-KW"/>
</dbReference>
<comment type="cofactor">
    <cofactor evidence="3">
        <name>Zn(2+)</name>
        <dbReference type="ChEBI" id="CHEBI:29105"/>
    </cofactor>
    <text evidence="3">Binds 2 Zn(2+) ions.</text>
</comment>
<protein>
    <recommendedName>
        <fullName evidence="8">Alkaline phosphatase</fullName>
    </recommendedName>
</protein>
<dbReference type="CDD" id="cd16012">
    <property type="entry name" value="ALP"/>
    <property type="match status" value="1"/>
</dbReference>
<feature type="binding site" evidence="3">
    <location>
        <position position="332"/>
    </location>
    <ligand>
        <name>Zn(2+)</name>
        <dbReference type="ChEBI" id="CHEBI:29105"/>
        <label>2</label>
    </ligand>
</feature>
<reference evidence="6" key="1">
    <citation type="submission" date="2022-01" db="EMBL/GenBank/DDBJ databases">
        <title>Novel bile acid biosynthetic pathways are enriched in the microbiome of centenarians.</title>
        <authorList>
            <person name="Sato Y."/>
            <person name="Atarashi K."/>
            <person name="Plichta R.D."/>
            <person name="Arai Y."/>
            <person name="Sasajima S."/>
            <person name="Kearney M.S."/>
            <person name="Suda W."/>
            <person name="Takeshita K."/>
            <person name="Sasaki T."/>
            <person name="Okamoto S."/>
            <person name="Skelly N.A."/>
            <person name="Okamura Y."/>
            <person name="Vlamakis H."/>
            <person name="Li Y."/>
            <person name="Tanoue T."/>
            <person name="Takei H."/>
            <person name="Nittono H."/>
            <person name="Narushima S."/>
            <person name="Irie J."/>
            <person name="Itoh H."/>
            <person name="Moriya K."/>
            <person name="Sugiura Y."/>
            <person name="Suematsu M."/>
            <person name="Moritoki N."/>
            <person name="Shibata S."/>
            <person name="Littman R.D."/>
            <person name="Fischbach A.M."/>
            <person name="Uwamino Y."/>
            <person name="Inoue T."/>
            <person name="Honda A."/>
            <person name="Hattori M."/>
            <person name="Murai T."/>
            <person name="Xavier J.R."/>
            <person name="Hirose N."/>
            <person name="Honda K."/>
        </authorList>
    </citation>
    <scope>NUCLEOTIDE SEQUENCE</scope>
    <source>
        <strain evidence="6">CE91-St16</strain>
    </source>
</reference>
<proteinExistence type="inferred from homology"/>
<dbReference type="SUPFAM" id="SSF51695">
    <property type="entry name" value="PLC-like phosphodiesterases"/>
    <property type="match status" value="1"/>
</dbReference>
<sequence>MTPTMKRILKSWLLAAALCFCVTAAAERPMLIHSHNDYCRRAPFWQAYAQGVYSIEADVFLHDGRLLVGHDVEDLSPDMTFESLYVEPIVTLFGRNGGRAWKDSDERLQLMVELKSATEPTLQAVTALLGRYPEVFDPAVNPEAVRIAVTGRVPAPEDFGKYPAYVRFDGNWETDYTPDQLERIALVSVNFRNYSQWNGKGSIIPAERVKLEKIIDRAHGWGKPVRFWGAPEGTTVYYTFYDMGIDYINTDRPEVCAGFFDDFGNKNFQIGQRRTAVGGVTGTKRLDKTTRDFRGFQNDKLQLTEGIDVYTPTYRNDGGKGKVRNVIYLIGDGMGLSQIVAAFYANKGLTTLQMKYMGLQQNNALDAFTTDSAAGGSALATGERHDNRHISMSSEGEPYPSLSDFFHDKGMPVGVLTLGNVADATPTAFYGHSVERDNADELTRCLMDGRVDLLCGSGIREFTRRSDGVDLISELEKQYDFVRSVDEINARKGKVICIDETMDDAAEQANLTLLADATKASIAKLQEQGGKGFFLMVEGAKIDYAGHSRCLPGSIIEMLSFDLAVAEALKFADRNGETLVVVTADHETGGLVLVDGDERTGRVMGVYVSDDHTPAMLPVFAYGPGADKFCGTYMNTEIARRIKSLIK</sequence>
<accession>A0AA37KS90</accession>
<feature type="binding site" evidence="3">
    <location>
        <position position="543"/>
    </location>
    <ligand>
        <name>Zn(2+)</name>
        <dbReference type="ChEBI" id="CHEBI:29105"/>
        <label>2</label>
    </ligand>
</feature>
<feature type="binding site" evidence="3">
    <location>
        <position position="538"/>
    </location>
    <ligand>
        <name>Mg(2+)</name>
        <dbReference type="ChEBI" id="CHEBI:18420"/>
    </ligand>
</feature>
<dbReference type="EMBL" id="BQOL01000001">
    <property type="protein sequence ID" value="GKI17296.1"/>
    <property type="molecule type" value="Genomic_DNA"/>
</dbReference>
<keyword evidence="5" id="KW-0732">Signal</keyword>
<dbReference type="PANTHER" id="PTHR11596:SF5">
    <property type="entry name" value="ALKALINE PHOSPHATASE"/>
    <property type="match status" value="1"/>
</dbReference>
<dbReference type="SUPFAM" id="SSF53649">
    <property type="entry name" value="Alkaline phosphatase-like"/>
    <property type="match status" value="1"/>
</dbReference>
<dbReference type="Gene3D" id="3.40.720.10">
    <property type="entry name" value="Alkaline Phosphatase, subunit A"/>
    <property type="match status" value="1"/>
</dbReference>
<evidence type="ECO:0000256" key="3">
    <source>
        <dbReference type="PIRSR" id="PIRSR601952-2"/>
    </source>
</evidence>
<feature type="binding site" evidence="3">
    <location>
        <position position="586"/>
    </location>
    <ligand>
        <name>Zn(2+)</name>
        <dbReference type="ChEBI" id="CHEBI:29105"/>
        <label>2</label>
    </ligand>
</feature>
<evidence type="ECO:0000313" key="6">
    <source>
        <dbReference type="EMBL" id="GKI17296.1"/>
    </source>
</evidence>
<comment type="similarity">
    <text evidence="4">Belongs to the alkaline phosphatase family.</text>
</comment>
<keyword evidence="1" id="KW-0597">Phosphoprotein</keyword>
<keyword evidence="3" id="KW-0460">Magnesium</keyword>
<feature type="binding site" evidence="3">
    <location>
        <position position="332"/>
    </location>
    <ligand>
        <name>Mg(2+)</name>
        <dbReference type="ChEBI" id="CHEBI:18420"/>
    </ligand>
</feature>
<dbReference type="CDD" id="cd08577">
    <property type="entry name" value="PI-PLCc_GDPD_SF_unchar3"/>
    <property type="match status" value="1"/>
</dbReference>
<dbReference type="SMART" id="SM00098">
    <property type="entry name" value="alkPPc"/>
    <property type="match status" value="1"/>
</dbReference>
<dbReference type="InterPro" id="IPR017850">
    <property type="entry name" value="Alkaline_phosphatase_core_sf"/>
</dbReference>
<dbReference type="InterPro" id="IPR017946">
    <property type="entry name" value="PLC-like_Pdiesterase_TIM-brl"/>
</dbReference>
<dbReference type="Proteomes" id="UP001055105">
    <property type="component" value="Unassembled WGS sequence"/>
</dbReference>
<name>A0AA37KS90_9BACT</name>
<gene>
    <name evidence="6" type="ORF">CE91St16_02040</name>
</gene>
<evidence type="ECO:0000256" key="4">
    <source>
        <dbReference type="RuleBase" id="RU003946"/>
    </source>
</evidence>
<dbReference type="PRINTS" id="PR00113">
    <property type="entry name" value="ALKPHPHTASE"/>
</dbReference>
<dbReference type="PANTHER" id="PTHR11596">
    <property type="entry name" value="ALKALINE PHOSPHATASE"/>
    <property type="match status" value="1"/>
</dbReference>
<evidence type="ECO:0000256" key="2">
    <source>
        <dbReference type="PIRSR" id="PIRSR601952-1"/>
    </source>
</evidence>
<evidence type="ECO:0008006" key="8">
    <source>
        <dbReference type="Google" id="ProtNLM"/>
    </source>
</evidence>
<keyword evidence="3" id="KW-0479">Metal-binding</keyword>
<feature type="signal peptide" evidence="5">
    <location>
        <begin position="1"/>
        <end position="26"/>
    </location>
</feature>
<dbReference type="Pfam" id="PF00245">
    <property type="entry name" value="Alk_phosphatase"/>
    <property type="match status" value="1"/>
</dbReference>
<feature type="active site" description="Phosphoserine intermediate" evidence="2">
    <location>
        <position position="372"/>
    </location>
</feature>
<dbReference type="AlphaFoldDB" id="A0AA37KS90"/>
<dbReference type="GO" id="GO:0004035">
    <property type="term" value="F:alkaline phosphatase activity"/>
    <property type="evidence" value="ECO:0007669"/>
    <property type="project" value="TreeGrafter"/>
</dbReference>
<organism evidence="6 7">
    <name type="scientific">Alistipes finegoldii</name>
    <dbReference type="NCBI Taxonomy" id="214856"/>
    <lineage>
        <taxon>Bacteria</taxon>
        <taxon>Pseudomonadati</taxon>
        <taxon>Bacteroidota</taxon>
        <taxon>Bacteroidia</taxon>
        <taxon>Bacteroidales</taxon>
        <taxon>Rikenellaceae</taxon>
        <taxon>Alistipes</taxon>
    </lineage>
</organism>
<dbReference type="GO" id="GO:0006629">
    <property type="term" value="P:lipid metabolic process"/>
    <property type="evidence" value="ECO:0007669"/>
    <property type="project" value="InterPro"/>
</dbReference>
<feature type="binding site" evidence="3">
    <location>
        <position position="425"/>
    </location>
    <ligand>
        <name>Mg(2+)</name>
        <dbReference type="ChEBI" id="CHEBI:18420"/>
    </ligand>
</feature>